<evidence type="ECO:0000313" key="1">
    <source>
        <dbReference type="EMBL" id="CDY65879.1"/>
    </source>
</evidence>
<keyword evidence="2" id="KW-1185">Reference proteome</keyword>
<dbReference type="AlphaFoldDB" id="A0A078JGQ4"/>
<reference evidence="1 2" key="1">
    <citation type="journal article" date="2014" name="Science">
        <title>Plant genetics. Early allopolyploid evolution in the post-Neolithic Brassica napus oilseed genome.</title>
        <authorList>
            <person name="Chalhoub B."/>
            <person name="Denoeud F."/>
            <person name="Liu S."/>
            <person name="Parkin I.A."/>
            <person name="Tang H."/>
            <person name="Wang X."/>
            <person name="Chiquet J."/>
            <person name="Belcram H."/>
            <person name="Tong C."/>
            <person name="Samans B."/>
            <person name="Correa M."/>
            <person name="Da Silva C."/>
            <person name="Just J."/>
            <person name="Falentin C."/>
            <person name="Koh C.S."/>
            <person name="Le Clainche I."/>
            <person name="Bernard M."/>
            <person name="Bento P."/>
            <person name="Noel B."/>
            <person name="Labadie K."/>
            <person name="Alberti A."/>
            <person name="Charles M."/>
            <person name="Arnaud D."/>
            <person name="Guo H."/>
            <person name="Daviaud C."/>
            <person name="Alamery S."/>
            <person name="Jabbari K."/>
            <person name="Zhao M."/>
            <person name="Edger P.P."/>
            <person name="Chelaifa H."/>
            <person name="Tack D."/>
            <person name="Lassalle G."/>
            <person name="Mestiri I."/>
            <person name="Schnel N."/>
            <person name="Le Paslier M.C."/>
            <person name="Fan G."/>
            <person name="Renault V."/>
            <person name="Bayer P.E."/>
            <person name="Golicz A.A."/>
            <person name="Manoli S."/>
            <person name="Lee T.H."/>
            <person name="Thi V.H."/>
            <person name="Chalabi S."/>
            <person name="Hu Q."/>
            <person name="Fan C."/>
            <person name="Tollenaere R."/>
            <person name="Lu Y."/>
            <person name="Battail C."/>
            <person name="Shen J."/>
            <person name="Sidebottom C.H."/>
            <person name="Wang X."/>
            <person name="Canaguier A."/>
            <person name="Chauveau A."/>
            <person name="Berard A."/>
            <person name="Deniot G."/>
            <person name="Guan M."/>
            <person name="Liu Z."/>
            <person name="Sun F."/>
            <person name="Lim Y.P."/>
            <person name="Lyons E."/>
            <person name="Town C.D."/>
            <person name="Bancroft I."/>
            <person name="Wang X."/>
            <person name="Meng J."/>
            <person name="Ma J."/>
            <person name="Pires J.C."/>
            <person name="King G.J."/>
            <person name="Brunel D."/>
            <person name="Delourme R."/>
            <person name="Renard M."/>
            <person name="Aury J.M."/>
            <person name="Adams K.L."/>
            <person name="Batley J."/>
            <person name="Snowdon R.J."/>
            <person name="Tost J."/>
            <person name="Edwards D."/>
            <person name="Zhou Y."/>
            <person name="Hua W."/>
            <person name="Sharpe A.G."/>
            <person name="Paterson A.H."/>
            <person name="Guan C."/>
            <person name="Wincker P."/>
        </authorList>
    </citation>
    <scope>NUCLEOTIDE SEQUENCE [LARGE SCALE GENOMIC DNA]</scope>
    <source>
        <strain evidence="2">cv. Darmor-bzh</strain>
    </source>
</reference>
<dbReference type="Gramene" id="CDY65879">
    <property type="protein sequence ID" value="CDY65879"/>
    <property type="gene ID" value="GSBRNA2T00050938001"/>
</dbReference>
<dbReference type="Proteomes" id="UP000028999">
    <property type="component" value="Unassembled WGS sequence"/>
</dbReference>
<accession>A0A078JGQ4</accession>
<gene>
    <name evidence="1" type="primary">BnaAnng21240D</name>
    <name evidence="1" type="ORF">GSBRNA2T00050938001</name>
</gene>
<name>A0A078JGQ4_BRANA</name>
<protein>
    <submittedName>
        <fullName evidence="1">BnaAnng21240D protein</fullName>
    </submittedName>
</protein>
<organism evidence="1 2">
    <name type="scientific">Brassica napus</name>
    <name type="common">Rape</name>
    <dbReference type="NCBI Taxonomy" id="3708"/>
    <lineage>
        <taxon>Eukaryota</taxon>
        <taxon>Viridiplantae</taxon>
        <taxon>Streptophyta</taxon>
        <taxon>Embryophyta</taxon>
        <taxon>Tracheophyta</taxon>
        <taxon>Spermatophyta</taxon>
        <taxon>Magnoliopsida</taxon>
        <taxon>eudicotyledons</taxon>
        <taxon>Gunneridae</taxon>
        <taxon>Pentapetalae</taxon>
        <taxon>rosids</taxon>
        <taxon>malvids</taxon>
        <taxon>Brassicales</taxon>
        <taxon>Brassicaceae</taxon>
        <taxon>Brassiceae</taxon>
        <taxon>Brassica</taxon>
    </lineage>
</organism>
<proteinExistence type="predicted"/>
<dbReference type="EMBL" id="LK034987">
    <property type="protein sequence ID" value="CDY65879.1"/>
    <property type="molecule type" value="Genomic_DNA"/>
</dbReference>
<dbReference type="PaxDb" id="3708-A0A078JGQ4"/>
<evidence type="ECO:0000313" key="2">
    <source>
        <dbReference type="Proteomes" id="UP000028999"/>
    </source>
</evidence>
<sequence>MKVSLLHASSGEWRRHVTKSTQRLIQMRVTIVWTFLIS</sequence>